<comment type="caution">
    <text evidence="2">The sequence shown here is derived from an EMBL/GenBank/DDBJ whole genome shotgun (WGS) entry which is preliminary data.</text>
</comment>
<name>A0A7J7QWC4_MYOMY</name>
<keyword evidence="3" id="KW-1185">Reference proteome</keyword>
<reference evidence="2 3" key="1">
    <citation type="journal article" date="2020" name="Nature">
        <title>Six reference-quality genomes reveal evolution of bat adaptations.</title>
        <authorList>
            <person name="Jebb D."/>
            <person name="Huang Z."/>
            <person name="Pippel M."/>
            <person name="Hughes G.M."/>
            <person name="Lavrichenko K."/>
            <person name="Devanna P."/>
            <person name="Winkler S."/>
            <person name="Jermiin L.S."/>
            <person name="Skirmuntt E.C."/>
            <person name="Katzourakis A."/>
            <person name="Burkitt-Gray L."/>
            <person name="Ray D.A."/>
            <person name="Sullivan K.A.M."/>
            <person name="Roscito J.G."/>
            <person name="Kirilenko B.M."/>
            <person name="Davalos L.M."/>
            <person name="Corthals A.P."/>
            <person name="Power M.L."/>
            <person name="Jones G."/>
            <person name="Ransome R.D."/>
            <person name="Dechmann D.K.N."/>
            <person name="Locatelli A.G."/>
            <person name="Puechmaille S.J."/>
            <person name="Fedrigo O."/>
            <person name="Jarvis E.D."/>
            <person name="Hiller M."/>
            <person name="Vernes S.C."/>
            <person name="Myers E.W."/>
            <person name="Teeling E.C."/>
        </authorList>
    </citation>
    <scope>NUCLEOTIDE SEQUENCE [LARGE SCALE GENOMIC DNA]</scope>
    <source>
        <strain evidence="2">MMyoMyo1</strain>
        <tissue evidence="2">Flight muscle</tissue>
    </source>
</reference>
<organism evidence="2 3">
    <name type="scientific">Myotis myotis</name>
    <name type="common">Greater mouse-eared bat</name>
    <name type="synonym">Vespertilio myotis</name>
    <dbReference type="NCBI Taxonomy" id="51298"/>
    <lineage>
        <taxon>Eukaryota</taxon>
        <taxon>Metazoa</taxon>
        <taxon>Chordata</taxon>
        <taxon>Craniata</taxon>
        <taxon>Vertebrata</taxon>
        <taxon>Euteleostomi</taxon>
        <taxon>Mammalia</taxon>
        <taxon>Eutheria</taxon>
        <taxon>Laurasiatheria</taxon>
        <taxon>Chiroptera</taxon>
        <taxon>Yangochiroptera</taxon>
        <taxon>Vespertilionidae</taxon>
        <taxon>Myotis</taxon>
    </lineage>
</organism>
<evidence type="ECO:0000313" key="2">
    <source>
        <dbReference type="EMBL" id="KAF6268156.1"/>
    </source>
</evidence>
<protein>
    <submittedName>
        <fullName evidence="2">Uncharacterized protein</fullName>
    </submittedName>
</protein>
<dbReference type="EMBL" id="JABWUV010000048">
    <property type="protein sequence ID" value="KAF6268156.1"/>
    <property type="molecule type" value="Genomic_DNA"/>
</dbReference>
<evidence type="ECO:0000256" key="1">
    <source>
        <dbReference type="SAM" id="MobiDB-lite"/>
    </source>
</evidence>
<proteinExistence type="predicted"/>
<feature type="region of interest" description="Disordered" evidence="1">
    <location>
        <begin position="1"/>
        <end position="30"/>
    </location>
</feature>
<accession>A0A7J7QWC4</accession>
<gene>
    <name evidence="2" type="ORF">mMyoMyo1_011292</name>
</gene>
<sequence>MDTGPGVCGGPALQVQGGGGPRCTAETGSAGGGARFISQPKFRRLPACPPPAGQGPSRRRRVSHCRRLACLLRGCPVCASWPVLPALWPPRAYVPERQGLGQWLRMVAAVWTHTLSGPGRPS</sequence>
<evidence type="ECO:0000313" key="3">
    <source>
        <dbReference type="Proteomes" id="UP000527355"/>
    </source>
</evidence>
<dbReference type="AlphaFoldDB" id="A0A7J7QWC4"/>
<dbReference type="Proteomes" id="UP000527355">
    <property type="component" value="Unassembled WGS sequence"/>
</dbReference>